<proteinExistence type="predicted"/>
<gene>
    <name evidence="1" type="ORF">FN976_20595</name>
</gene>
<reference evidence="1 2" key="1">
    <citation type="submission" date="2019-07" db="EMBL/GenBank/DDBJ databases">
        <title>Caenimonas sedimenti sp. nov., isolated from activated sludge.</title>
        <authorList>
            <person name="Xu J."/>
        </authorList>
    </citation>
    <scope>NUCLEOTIDE SEQUENCE [LARGE SCALE GENOMIC DNA]</scope>
    <source>
        <strain evidence="1 2">HX-9-20</strain>
    </source>
</reference>
<evidence type="ECO:0000313" key="2">
    <source>
        <dbReference type="Proteomes" id="UP000318199"/>
    </source>
</evidence>
<dbReference type="AlphaFoldDB" id="A0A562ZKR3"/>
<organism evidence="1 2">
    <name type="scientific">Caenimonas sedimenti</name>
    <dbReference type="NCBI Taxonomy" id="2596921"/>
    <lineage>
        <taxon>Bacteria</taxon>
        <taxon>Pseudomonadati</taxon>
        <taxon>Pseudomonadota</taxon>
        <taxon>Betaproteobacteria</taxon>
        <taxon>Burkholderiales</taxon>
        <taxon>Comamonadaceae</taxon>
        <taxon>Caenimonas</taxon>
    </lineage>
</organism>
<protein>
    <submittedName>
        <fullName evidence="1">Phage Gp37/Gp68 family protein</fullName>
    </submittedName>
</protein>
<dbReference type="Proteomes" id="UP000318199">
    <property type="component" value="Unassembled WGS sequence"/>
</dbReference>
<dbReference type="Pfam" id="PF07505">
    <property type="entry name" value="DUF5131"/>
    <property type="match status" value="1"/>
</dbReference>
<sequence length="287" mass="32790">MAENSTIEWTHHTFNPWWGCTKVSPGCDHCYADNMARRYGHNVWGHDAPRRFLSDANWDKPLIWNNEAAAEGARKRVFCASMADVFEVRDDLARHRQRLLRLIDATPGLDWLLLTKRPHSIKKLLPIDYQFPPQVWIGTTVENQEQADKRIKYLQDFTTASVRFLSCEPLLGPVDIRRYLQPGRNGVRIDWVICGGESEHGARPMNPEWAESLLAQCQEAGVPFLFKQWGSWGLLNPVGDVGRHQTIRLARQDGTAVQLVNVGKKAAGRDLRGRQWTEFPVPEASRT</sequence>
<dbReference type="RefSeq" id="WP_145894946.1">
    <property type="nucleotide sequence ID" value="NZ_VOBQ01000016.1"/>
</dbReference>
<keyword evidence="2" id="KW-1185">Reference proteome</keyword>
<dbReference type="OrthoDB" id="9787478at2"/>
<evidence type="ECO:0000313" key="1">
    <source>
        <dbReference type="EMBL" id="TWO69172.1"/>
    </source>
</evidence>
<comment type="caution">
    <text evidence="1">The sequence shown here is derived from an EMBL/GenBank/DDBJ whole genome shotgun (WGS) entry which is preliminary data.</text>
</comment>
<name>A0A562ZKR3_9BURK</name>
<dbReference type="EMBL" id="VOBQ01000016">
    <property type="protein sequence ID" value="TWO69172.1"/>
    <property type="molecule type" value="Genomic_DNA"/>
</dbReference>
<dbReference type="InterPro" id="IPR011101">
    <property type="entry name" value="DUF5131"/>
</dbReference>
<accession>A0A562ZKR3</accession>